<comment type="caution">
    <text evidence="1">The sequence shown here is derived from an EMBL/GenBank/DDBJ whole genome shotgun (WGS) entry which is preliminary data.</text>
</comment>
<protein>
    <submittedName>
        <fullName evidence="1">Uncharacterized protein</fullName>
    </submittedName>
</protein>
<evidence type="ECO:0000313" key="1">
    <source>
        <dbReference type="EMBL" id="KAF2893218.1"/>
    </source>
</evidence>
<keyword evidence="2" id="KW-1185">Reference proteome</keyword>
<proteinExistence type="predicted"/>
<reference evidence="1" key="1">
    <citation type="submission" date="2019-08" db="EMBL/GenBank/DDBJ databases">
        <title>The genome of the North American firefly Photinus pyralis.</title>
        <authorList>
            <consortium name="Photinus pyralis genome working group"/>
            <person name="Fallon T.R."/>
            <person name="Sander Lower S.E."/>
            <person name="Weng J.-K."/>
        </authorList>
    </citation>
    <scope>NUCLEOTIDE SEQUENCE</scope>
    <source>
        <strain evidence="1">TRF0915ILg1</strain>
        <tissue evidence="1">Whole body</tissue>
    </source>
</reference>
<gene>
    <name evidence="1" type="ORF">ILUMI_12955</name>
</gene>
<dbReference type="OrthoDB" id="7485566at2759"/>
<organism evidence="1 2">
    <name type="scientific">Ignelater luminosus</name>
    <name type="common">Cucubano</name>
    <name type="synonym">Pyrophorus luminosus</name>
    <dbReference type="NCBI Taxonomy" id="2038154"/>
    <lineage>
        <taxon>Eukaryota</taxon>
        <taxon>Metazoa</taxon>
        <taxon>Ecdysozoa</taxon>
        <taxon>Arthropoda</taxon>
        <taxon>Hexapoda</taxon>
        <taxon>Insecta</taxon>
        <taxon>Pterygota</taxon>
        <taxon>Neoptera</taxon>
        <taxon>Endopterygota</taxon>
        <taxon>Coleoptera</taxon>
        <taxon>Polyphaga</taxon>
        <taxon>Elateriformia</taxon>
        <taxon>Elateroidea</taxon>
        <taxon>Elateridae</taxon>
        <taxon>Agrypninae</taxon>
        <taxon>Pyrophorini</taxon>
        <taxon>Ignelater</taxon>
    </lineage>
</organism>
<dbReference type="AlphaFoldDB" id="A0A8K0GCG0"/>
<evidence type="ECO:0000313" key="2">
    <source>
        <dbReference type="Proteomes" id="UP000801492"/>
    </source>
</evidence>
<accession>A0A8K0GCG0</accession>
<dbReference type="EMBL" id="VTPC01008142">
    <property type="protein sequence ID" value="KAF2893218.1"/>
    <property type="molecule type" value="Genomic_DNA"/>
</dbReference>
<dbReference type="Proteomes" id="UP000801492">
    <property type="component" value="Unassembled WGS sequence"/>
</dbReference>
<sequence length="86" mass="9388">MEVASTELLSSWKALCDLMLPGKVADAVSNIICALQKKDDGVSPIAVGCIFRRIAKAKARFMEEKFSLAMIKSTISDEHESPDDNT</sequence>
<name>A0A8K0GCG0_IGNLU</name>